<evidence type="ECO:0000256" key="3">
    <source>
        <dbReference type="ARBA" id="ARBA00022793"/>
    </source>
</evidence>
<dbReference type="EMBL" id="SLWS01000011">
    <property type="protein sequence ID" value="TCO52929.1"/>
    <property type="molecule type" value="Genomic_DNA"/>
</dbReference>
<protein>
    <submittedName>
        <fullName evidence="8">Glutamate/tyrosine decarboxylase-like PLP-dependent enzyme</fullName>
    </submittedName>
</protein>
<dbReference type="GO" id="GO:0004058">
    <property type="term" value="F:aromatic-L-amino-acid decarboxylase activity"/>
    <property type="evidence" value="ECO:0007669"/>
    <property type="project" value="UniProtKB-ARBA"/>
</dbReference>
<keyword evidence="4 6" id="KW-0663">Pyridoxal phosphate</keyword>
<dbReference type="Proteomes" id="UP000295680">
    <property type="component" value="Unassembled WGS sequence"/>
</dbReference>
<sequence length="466" mass="49734">MDDLLADAAVRGRRYVRDVGDRAVAPLPAAVADLAKFDEPLPEHPGDPGETLALLDEVGSPATVANTGPRYFGFVTGGTEPAALAAGWLGLAWDQNSALPVMSPVAARLHAVTTRWLVDLLGLPDTSQVSYVTGATMANATALTAARDRQLRRAGWDAQADGLFGAPPVTVVAGEQAHSTLIKALGLIGLGRGRVHRVPADDQGRMLVGQLPDVRGPVIVCAQAGEVNTGAFDRFPAIVEWARERAAWLHVDSAFGLWALADPGLKHLTEGLTEFDSWATDAHKWLNVSYDSGLVIVRDPANLRRSFASTADYLPPDDVFEPMHHTPQSSQRARQIEVWAVLRTLGRSGVAELVANGCRHARRIAGLLVAGGLRVLNDVVLNQVVVVAEDDEATARLIRAVQADGTCWCGPTTWQGRHAMRISVAGWNTTDADIDRSAEAILRCAEFIGDANASHWPSVAGDDDPV</sequence>
<dbReference type="PANTHER" id="PTHR11999">
    <property type="entry name" value="GROUP II PYRIDOXAL-5-PHOSPHATE DECARBOXYLASE"/>
    <property type="match status" value="1"/>
</dbReference>
<dbReference type="PANTHER" id="PTHR11999:SF70">
    <property type="entry name" value="MIP05841P"/>
    <property type="match status" value="1"/>
</dbReference>
<gene>
    <name evidence="8" type="ORF">EV192_111123</name>
</gene>
<keyword evidence="3" id="KW-0210">Decarboxylase</keyword>
<comment type="similarity">
    <text evidence="2 7">Belongs to the group II decarboxylase family.</text>
</comment>
<dbReference type="Pfam" id="PF00282">
    <property type="entry name" value="Pyridoxal_deC"/>
    <property type="match status" value="1"/>
</dbReference>
<dbReference type="InterPro" id="IPR015421">
    <property type="entry name" value="PyrdxlP-dep_Trfase_major"/>
</dbReference>
<evidence type="ECO:0000256" key="6">
    <source>
        <dbReference type="PIRSR" id="PIRSR602129-50"/>
    </source>
</evidence>
<dbReference type="InterPro" id="IPR010977">
    <property type="entry name" value="Aromatic_deC"/>
</dbReference>
<dbReference type="GO" id="GO:0019752">
    <property type="term" value="P:carboxylic acid metabolic process"/>
    <property type="evidence" value="ECO:0007669"/>
    <property type="project" value="InterPro"/>
</dbReference>
<dbReference type="OrthoDB" id="3335676at2"/>
<dbReference type="GO" id="GO:0030170">
    <property type="term" value="F:pyridoxal phosphate binding"/>
    <property type="evidence" value="ECO:0007669"/>
    <property type="project" value="InterPro"/>
</dbReference>
<evidence type="ECO:0000256" key="7">
    <source>
        <dbReference type="RuleBase" id="RU000382"/>
    </source>
</evidence>
<proteinExistence type="inferred from homology"/>
<feature type="modified residue" description="N6-(pyridoxal phosphate)lysine" evidence="6">
    <location>
        <position position="284"/>
    </location>
</feature>
<evidence type="ECO:0000256" key="5">
    <source>
        <dbReference type="ARBA" id="ARBA00023239"/>
    </source>
</evidence>
<dbReference type="Gene3D" id="3.90.1150.10">
    <property type="entry name" value="Aspartate Aminotransferase, domain 1"/>
    <property type="match status" value="1"/>
</dbReference>
<dbReference type="InterPro" id="IPR015424">
    <property type="entry name" value="PyrdxlP-dep_Trfase"/>
</dbReference>
<evidence type="ECO:0000313" key="9">
    <source>
        <dbReference type="Proteomes" id="UP000295680"/>
    </source>
</evidence>
<evidence type="ECO:0000256" key="2">
    <source>
        <dbReference type="ARBA" id="ARBA00009533"/>
    </source>
</evidence>
<dbReference type="AlphaFoldDB" id="A0A4R2JAF0"/>
<name>A0A4R2JAF0_9PSEU</name>
<accession>A0A4R2JAF0</accession>
<evidence type="ECO:0000256" key="1">
    <source>
        <dbReference type="ARBA" id="ARBA00001933"/>
    </source>
</evidence>
<reference evidence="8 9" key="1">
    <citation type="submission" date="2019-03" db="EMBL/GenBank/DDBJ databases">
        <title>Genomic Encyclopedia of Type Strains, Phase IV (KMG-IV): sequencing the most valuable type-strain genomes for metagenomic binning, comparative biology and taxonomic classification.</title>
        <authorList>
            <person name="Goeker M."/>
        </authorList>
    </citation>
    <scope>NUCLEOTIDE SEQUENCE [LARGE SCALE GENOMIC DNA]</scope>
    <source>
        <strain evidence="8 9">DSM 45934</strain>
    </source>
</reference>
<dbReference type="SUPFAM" id="SSF53383">
    <property type="entry name" value="PLP-dependent transferases"/>
    <property type="match status" value="1"/>
</dbReference>
<dbReference type="InterPro" id="IPR015422">
    <property type="entry name" value="PyrdxlP-dep_Trfase_small"/>
</dbReference>
<dbReference type="Gene3D" id="3.40.640.10">
    <property type="entry name" value="Type I PLP-dependent aspartate aminotransferase-like (Major domain)"/>
    <property type="match status" value="1"/>
</dbReference>
<dbReference type="InterPro" id="IPR002129">
    <property type="entry name" value="PyrdxlP-dep_de-COase"/>
</dbReference>
<organism evidence="8 9">
    <name type="scientific">Actinocrispum wychmicini</name>
    <dbReference type="NCBI Taxonomy" id="1213861"/>
    <lineage>
        <taxon>Bacteria</taxon>
        <taxon>Bacillati</taxon>
        <taxon>Actinomycetota</taxon>
        <taxon>Actinomycetes</taxon>
        <taxon>Pseudonocardiales</taxon>
        <taxon>Pseudonocardiaceae</taxon>
        <taxon>Actinocrispum</taxon>
    </lineage>
</organism>
<evidence type="ECO:0000313" key="8">
    <source>
        <dbReference type="EMBL" id="TCO52929.1"/>
    </source>
</evidence>
<dbReference type="RefSeq" id="WP_132123898.1">
    <property type="nucleotide sequence ID" value="NZ_SLWS01000011.1"/>
</dbReference>
<comment type="cofactor">
    <cofactor evidence="1 6 7">
        <name>pyridoxal 5'-phosphate</name>
        <dbReference type="ChEBI" id="CHEBI:597326"/>
    </cofactor>
</comment>
<evidence type="ECO:0000256" key="4">
    <source>
        <dbReference type="ARBA" id="ARBA00022898"/>
    </source>
</evidence>
<keyword evidence="9" id="KW-1185">Reference proteome</keyword>
<comment type="caution">
    <text evidence="8">The sequence shown here is derived from an EMBL/GenBank/DDBJ whole genome shotgun (WGS) entry which is preliminary data.</text>
</comment>
<keyword evidence="5 7" id="KW-0456">Lyase</keyword>